<evidence type="ECO:0000259" key="2">
    <source>
        <dbReference type="Pfam" id="PF00326"/>
    </source>
</evidence>
<feature type="compositionally biased region" description="Basic residues" evidence="1">
    <location>
        <begin position="211"/>
        <end position="221"/>
    </location>
</feature>
<dbReference type="InterPro" id="IPR024053">
    <property type="entry name" value="VHL_beta_dom"/>
</dbReference>
<feature type="domain" description="Dipeptidylpeptidase IV N-terminal" evidence="3">
    <location>
        <begin position="294"/>
        <end position="543"/>
    </location>
</feature>
<dbReference type="InterPro" id="IPR002469">
    <property type="entry name" value="Peptidase_S9B_N"/>
</dbReference>
<evidence type="ECO:0000313" key="5">
    <source>
        <dbReference type="EMBL" id="QEG41118.1"/>
    </source>
</evidence>
<dbReference type="InterPro" id="IPR036208">
    <property type="entry name" value="VHL_sf"/>
</dbReference>
<dbReference type="KEGG" id="rul:UC8_31360"/>
<dbReference type="SUPFAM" id="SSF82171">
    <property type="entry name" value="DPP6 N-terminal domain-like"/>
    <property type="match status" value="1"/>
</dbReference>
<dbReference type="EC" id="3.4.14.12" evidence="5"/>
<evidence type="ECO:0000256" key="1">
    <source>
        <dbReference type="SAM" id="MobiDB-lite"/>
    </source>
</evidence>
<dbReference type="GO" id="GO:0008236">
    <property type="term" value="F:serine-type peptidase activity"/>
    <property type="evidence" value="ECO:0007669"/>
    <property type="project" value="InterPro"/>
</dbReference>
<dbReference type="Pfam" id="PF00326">
    <property type="entry name" value="Peptidase_S9"/>
    <property type="match status" value="1"/>
</dbReference>
<reference evidence="5 6" key="1">
    <citation type="submission" date="2019-08" db="EMBL/GenBank/DDBJ databases">
        <title>Deep-cultivation of Planctomycetes and their phenomic and genomic characterization uncovers novel biology.</title>
        <authorList>
            <person name="Wiegand S."/>
            <person name="Jogler M."/>
            <person name="Boedeker C."/>
            <person name="Pinto D."/>
            <person name="Vollmers J."/>
            <person name="Rivas-Marin E."/>
            <person name="Kohn T."/>
            <person name="Peeters S.H."/>
            <person name="Heuer A."/>
            <person name="Rast P."/>
            <person name="Oberbeckmann S."/>
            <person name="Bunk B."/>
            <person name="Jeske O."/>
            <person name="Meyerdierks A."/>
            <person name="Storesund J.E."/>
            <person name="Kallscheuer N."/>
            <person name="Luecker S."/>
            <person name="Lage O.M."/>
            <person name="Pohl T."/>
            <person name="Merkel B.J."/>
            <person name="Hornburger P."/>
            <person name="Mueller R.-W."/>
            <person name="Bruemmer F."/>
            <person name="Labrenz M."/>
            <person name="Spormann A.M."/>
            <person name="Op den Camp H."/>
            <person name="Overmann J."/>
            <person name="Amann R."/>
            <person name="Jetten M.S.M."/>
            <person name="Mascher T."/>
            <person name="Medema M.H."/>
            <person name="Devos D.P."/>
            <person name="Kaster A.-K."/>
            <person name="Ovreas L."/>
            <person name="Rohde M."/>
            <person name="Galperin M.Y."/>
            <person name="Jogler C."/>
        </authorList>
    </citation>
    <scope>NUCLEOTIDE SEQUENCE [LARGE SCALE GENOMIC DNA]</scope>
    <source>
        <strain evidence="5 6">UC8</strain>
    </source>
</reference>
<feature type="compositionally biased region" description="Basic and acidic residues" evidence="1">
    <location>
        <begin position="227"/>
        <end position="237"/>
    </location>
</feature>
<feature type="region of interest" description="Disordered" evidence="1">
    <location>
        <begin position="195"/>
        <end position="268"/>
    </location>
</feature>
<feature type="domain" description="Peptidase S9 prolyl oligopeptidase catalytic" evidence="2">
    <location>
        <begin position="633"/>
        <end position="820"/>
    </location>
</feature>
<dbReference type="InterPro" id="IPR050278">
    <property type="entry name" value="Serine_Prot_S9B/DPPIV"/>
</dbReference>
<evidence type="ECO:0000259" key="4">
    <source>
        <dbReference type="Pfam" id="PF01847"/>
    </source>
</evidence>
<dbReference type="Gene3D" id="2.140.10.30">
    <property type="entry name" value="Dipeptidylpeptidase IV, N-terminal domain"/>
    <property type="match status" value="1"/>
</dbReference>
<dbReference type="InterPro" id="IPR029058">
    <property type="entry name" value="AB_hydrolase_fold"/>
</dbReference>
<gene>
    <name evidence="5" type="primary">ptpA_2</name>
    <name evidence="5" type="ORF">UC8_31360</name>
</gene>
<dbReference type="Gene3D" id="3.40.50.1820">
    <property type="entry name" value="alpha/beta hydrolase"/>
    <property type="match status" value="1"/>
</dbReference>
<dbReference type="AlphaFoldDB" id="A0A5B9QQ39"/>
<evidence type="ECO:0000313" key="6">
    <source>
        <dbReference type="Proteomes" id="UP000325286"/>
    </source>
</evidence>
<dbReference type="EMBL" id="CP042914">
    <property type="protein sequence ID" value="QEG41118.1"/>
    <property type="molecule type" value="Genomic_DNA"/>
</dbReference>
<accession>A0A5B9QQ39</accession>
<keyword evidence="6" id="KW-1185">Reference proteome</keyword>
<dbReference type="Gene3D" id="2.60.40.780">
    <property type="entry name" value="von Hippel-Lindau disease tumour suppressor, beta domain"/>
    <property type="match status" value="1"/>
</dbReference>
<organism evidence="5 6">
    <name type="scientific">Roseimaritima ulvae</name>
    <dbReference type="NCBI Taxonomy" id="980254"/>
    <lineage>
        <taxon>Bacteria</taxon>
        <taxon>Pseudomonadati</taxon>
        <taxon>Planctomycetota</taxon>
        <taxon>Planctomycetia</taxon>
        <taxon>Pirellulales</taxon>
        <taxon>Pirellulaceae</taxon>
        <taxon>Roseimaritima</taxon>
    </lineage>
</organism>
<dbReference type="PANTHER" id="PTHR11731:SF118">
    <property type="entry name" value="BLR1971 PROTEIN"/>
    <property type="match status" value="1"/>
</dbReference>
<proteinExistence type="predicted"/>
<dbReference type="PANTHER" id="PTHR11731">
    <property type="entry name" value="PROTEASE FAMILY S9B,C DIPEPTIDYL-PEPTIDASE IV-RELATED"/>
    <property type="match status" value="1"/>
</dbReference>
<dbReference type="Proteomes" id="UP000325286">
    <property type="component" value="Chromosome"/>
</dbReference>
<keyword evidence="5" id="KW-0378">Hydrolase</keyword>
<protein>
    <submittedName>
        <fullName evidence="5">Prolyl tripeptidyl peptidase</fullName>
        <ecNumber evidence="5">3.4.14.12</ecNumber>
    </submittedName>
</protein>
<dbReference type="SUPFAM" id="SSF53474">
    <property type="entry name" value="alpha/beta-Hydrolases"/>
    <property type="match status" value="1"/>
</dbReference>
<sequence length="828" mass="93663">MLNESLQLHWIDPQDRRAWFRRQTSLDHHRFVMVDTQSGEVEDAFDHQRLADLLSERTSDTLAPNALPIRQLEFTEDGSSLSFSHAGTTWHFDLTTGTLESAAESFADSGLPPLQRLRASRSGGRSSNITFVNQRDHPVVLNWLDTNGQTQRYAAVPPGQRYEQHTFEHHVWLITDSKQTPLTAVEAIAQPAVFHITPNATAPQDREPRRGRAPNRSRSRRNGNLSPDRRSRIRFEGEQVMLERAANEVSDENQDEAAALASEDTTDAPAARFEVGSTDVLAVPDGEGQFGGRIYWSPDSKYCVLLRTQRADRRQVTMVDSAPDDQLQPRVEQFGYTKPGDPLDQTQLYLCDLTDASLKRIDATLFENPFSLNRFEWKPDASAFRFIYNQRGHQRLSVIEVDRQSAEARVVVENSSPTFVDYAGKQYAHLLDDCDELIWMSERDGWNHLYLIDQATGKTIRQLTQGEWVVRGVERVDPQQRAVWVTAGGYYADQDPYQRHLLRVSLDDAQVTPLTAGDGDHRWEYSPTGNWIIDRYSRVDLPPITELRRSDDGSLVCTLGTADWTPLLETGWRAPEPFVAKGRDGQTDIYGIIVRPHDFDPQQKYPVLEAIYAGPHSAFVPKSFGLHRGLADLADLGFVVVKIDGMGTSHRSKVFHDVCWKNLADSGFPDRIAWMQKAAETYPEMDLTRVGIWGGSAGGQSALGALLNHGDFYHAAVADCGCHDNRMDKIWWNELWMGWPVGPHYEDQSNVTRAHQLQGDLMLTVGELDHNVDPASTMQVVDALIKADKDFELIVFPGRDHGAGESAYGKRRRADFFVRKLWHREPRQ</sequence>
<dbReference type="GO" id="GO:0006508">
    <property type="term" value="P:proteolysis"/>
    <property type="evidence" value="ECO:0007669"/>
    <property type="project" value="InterPro"/>
</dbReference>
<name>A0A5B9QQ39_9BACT</name>
<dbReference type="Pfam" id="PF00930">
    <property type="entry name" value="DPPIV_N"/>
    <property type="match status" value="1"/>
</dbReference>
<dbReference type="InterPro" id="IPR037140">
    <property type="entry name" value="VHL_beta_dom_sf"/>
</dbReference>
<dbReference type="SUPFAM" id="SSF49468">
    <property type="entry name" value="VHL"/>
    <property type="match status" value="1"/>
</dbReference>
<dbReference type="InterPro" id="IPR001375">
    <property type="entry name" value="Peptidase_S9_cat"/>
</dbReference>
<dbReference type="Pfam" id="PF01847">
    <property type="entry name" value="VHL"/>
    <property type="match status" value="1"/>
</dbReference>
<feature type="domain" description="von Hippel-Lindau disease tumour suppressor beta" evidence="4">
    <location>
        <begin position="125"/>
        <end position="179"/>
    </location>
</feature>
<evidence type="ECO:0000259" key="3">
    <source>
        <dbReference type="Pfam" id="PF00930"/>
    </source>
</evidence>